<dbReference type="EMBL" id="CM010725">
    <property type="protein sequence ID" value="RZC84732.1"/>
    <property type="molecule type" value="Genomic_DNA"/>
</dbReference>
<dbReference type="OrthoDB" id="757282at2759"/>
<evidence type="ECO:0000256" key="2">
    <source>
        <dbReference type="ARBA" id="ARBA00022603"/>
    </source>
</evidence>
<evidence type="ECO:0000259" key="6">
    <source>
        <dbReference type="Pfam" id="PF00891"/>
    </source>
</evidence>
<evidence type="ECO:0000256" key="1">
    <source>
        <dbReference type="ARBA" id="ARBA00022589"/>
    </source>
</evidence>
<dbReference type="GO" id="GO:0009820">
    <property type="term" value="P:alkaloid metabolic process"/>
    <property type="evidence" value="ECO:0007669"/>
    <property type="project" value="UniProtKB-KW"/>
</dbReference>
<dbReference type="AlphaFoldDB" id="A0A4Y7LJ62"/>
<keyword evidence="2" id="KW-0489">Methyltransferase</keyword>
<dbReference type="Pfam" id="PF08100">
    <property type="entry name" value="Dimerisation"/>
    <property type="match status" value="1"/>
</dbReference>
<evidence type="ECO:0000256" key="5">
    <source>
        <dbReference type="PIRSR" id="PIRSR005739-1"/>
    </source>
</evidence>
<gene>
    <name evidence="9" type="ORF">C5167_047513</name>
</gene>
<reference evidence="9 10" key="1">
    <citation type="journal article" date="2018" name="Science">
        <title>The opium poppy genome and morphinan production.</title>
        <authorList>
            <person name="Guo L."/>
            <person name="Winzer T."/>
            <person name="Yang X."/>
            <person name="Li Y."/>
            <person name="Ning Z."/>
            <person name="He Z."/>
            <person name="Teodor R."/>
            <person name="Lu Y."/>
            <person name="Bowser T.A."/>
            <person name="Graham I.A."/>
            <person name="Ye K."/>
        </authorList>
    </citation>
    <scope>NUCLEOTIDE SEQUENCE [LARGE SCALE GENOMIC DNA]</scope>
    <source>
        <strain evidence="10">cv. HN1</strain>
        <tissue evidence="9">Leaves</tissue>
    </source>
</reference>
<dbReference type="Proteomes" id="UP000316621">
    <property type="component" value="Chromosome 11"/>
</dbReference>
<name>A0A4Y7LJ62_PAPSO</name>
<dbReference type="SUPFAM" id="SSF53335">
    <property type="entry name" value="S-adenosyl-L-methionine-dependent methyltransferases"/>
    <property type="match status" value="1"/>
</dbReference>
<feature type="domain" description="O-methyltransferase dimerisation" evidence="7">
    <location>
        <begin position="19"/>
        <end position="108"/>
    </location>
</feature>
<dbReference type="InterPro" id="IPR001077">
    <property type="entry name" value="COMT_C"/>
</dbReference>
<dbReference type="OMA" id="MAVWHEL"/>
<evidence type="ECO:0000313" key="10">
    <source>
        <dbReference type="Proteomes" id="UP000316621"/>
    </source>
</evidence>
<dbReference type="InterPro" id="IPR036390">
    <property type="entry name" value="WH_DNA-bd_sf"/>
</dbReference>
<dbReference type="SMR" id="A0A4Y7LJ62"/>
<sequence>MEIHLESQEQEMKYQSQIWNQICGTVDTSVLRCAIQLGIFDAIHNSGKPMITLTELSSIVSSPSSSSIEPCNLYRLVRYLSQMDLISIGECLNEATVSLTGTSKLLLRNQEKSLIDWVLAISCEMMVVVWHELSSSVSTPADEPPIFQKVHGKNALELAGEFPEWNDLINNAMTSDTSVTKPALIQGCGKILNGVTSLIDVGGGHGATMAYIVEAFPHIKGAVIDLPHVVEAAPERPGVEFISGDIFKSISNADAVLLKYVLHNWEDTECVNLLKRCKEAVPADKGKVIIMDLVIDDDDNSILTQAKLSLDLTVMNHGGGRERTKEDWRNLIEMSGFSRHEIIPISAMPSIIVAYP</sequence>
<dbReference type="CDD" id="cd02440">
    <property type="entry name" value="AdoMet_MTases"/>
    <property type="match status" value="1"/>
</dbReference>
<dbReference type="STRING" id="3469.A0A4Y7LJ62"/>
<dbReference type="PROSITE" id="PS51683">
    <property type="entry name" value="SAM_OMT_II"/>
    <property type="match status" value="1"/>
</dbReference>
<dbReference type="InterPro" id="IPR016461">
    <property type="entry name" value="COMT-like"/>
</dbReference>
<dbReference type="GO" id="GO:0008171">
    <property type="term" value="F:O-methyltransferase activity"/>
    <property type="evidence" value="ECO:0007669"/>
    <property type="project" value="InterPro"/>
</dbReference>
<keyword evidence="3" id="KW-0808">Transferase</keyword>
<proteinExistence type="predicted"/>
<dbReference type="SUPFAM" id="SSF46785">
    <property type="entry name" value="Winged helix' DNA-binding domain"/>
    <property type="match status" value="1"/>
</dbReference>
<evidence type="ECO:0000313" key="8">
    <source>
        <dbReference type="EMBL" id="QBG82620.1"/>
    </source>
</evidence>
<feature type="active site" description="Proton acceptor" evidence="5">
    <location>
        <position position="263"/>
    </location>
</feature>
<dbReference type="InterPro" id="IPR012967">
    <property type="entry name" value="COMT_dimerisation"/>
</dbReference>
<dbReference type="Pfam" id="PF00891">
    <property type="entry name" value="Methyltransf_2"/>
    <property type="match status" value="1"/>
</dbReference>
<evidence type="ECO:0000259" key="7">
    <source>
        <dbReference type="Pfam" id="PF08100"/>
    </source>
</evidence>
<dbReference type="GO" id="GO:0046983">
    <property type="term" value="F:protein dimerization activity"/>
    <property type="evidence" value="ECO:0007669"/>
    <property type="project" value="InterPro"/>
</dbReference>
<dbReference type="Gene3D" id="1.10.10.10">
    <property type="entry name" value="Winged helix-like DNA-binding domain superfamily/Winged helix DNA-binding domain"/>
    <property type="match status" value="1"/>
</dbReference>
<protein>
    <submittedName>
        <fullName evidence="8">OMT2</fullName>
    </submittedName>
</protein>
<keyword evidence="4" id="KW-0949">S-adenosyl-L-methionine</keyword>
<evidence type="ECO:0000256" key="3">
    <source>
        <dbReference type="ARBA" id="ARBA00022679"/>
    </source>
</evidence>
<accession>A0A4Y7LJ62</accession>
<keyword evidence="10" id="KW-1185">Reference proteome</keyword>
<reference evidence="8" key="2">
    <citation type="journal article" date="2019" name="Plant Physiol.">
        <title>Purine permease-type benzylisoquinoline alkaloid transporters in opium poppy.</title>
        <authorList>
            <person name="Dastmalchi M."/>
            <person name="Chang L."/>
            <person name="Chen R."/>
            <person name="Yu L."/>
            <person name="Chen X."/>
            <person name="Hagel J."/>
            <person name="Facchini P.J."/>
        </authorList>
    </citation>
    <scope>NUCLEOTIDE SEQUENCE</scope>
</reference>
<evidence type="ECO:0000313" key="9">
    <source>
        <dbReference type="EMBL" id="RZC84732.1"/>
    </source>
</evidence>
<dbReference type="InterPro" id="IPR029063">
    <property type="entry name" value="SAM-dependent_MTases_sf"/>
</dbReference>
<dbReference type="EMBL" id="MH838003">
    <property type="protein sequence ID" value="QBG82620.1"/>
    <property type="molecule type" value="Genomic_DNA"/>
</dbReference>
<organism evidence="9 10">
    <name type="scientific">Papaver somniferum</name>
    <name type="common">Opium poppy</name>
    <dbReference type="NCBI Taxonomy" id="3469"/>
    <lineage>
        <taxon>Eukaryota</taxon>
        <taxon>Viridiplantae</taxon>
        <taxon>Streptophyta</taxon>
        <taxon>Embryophyta</taxon>
        <taxon>Tracheophyta</taxon>
        <taxon>Spermatophyta</taxon>
        <taxon>Magnoliopsida</taxon>
        <taxon>Ranunculales</taxon>
        <taxon>Papaveraceae</taxon>
        <taxon>Papaveroideae</taxon>
        <taxon>Papaver</taxon>
    </lineage>
</organism>
<dbReference type="InterPro" id="IPR036388">
    <property type="entry name" value="WH-like_DNA-bd_sf"/>
</dbReference>
<evidence type="ECO:0000256" key="4">
    <source>
        <dbReference type="ARBA" id="ARBA00022691"/>
    </source>
</evidence>
<dbReference type="GO" id="GO:0032259">
    <property type="term" value="P:methylation"/>
    <property type="evidence" value="ECO:0007669"/>
    <property type="project" value="UniProtKB-KW"/>
</dbReference>
<feature type="domain" description="O-methyltransferase C-terminal" evidence="6">
    <location>
        <begin position="130"/>
        <end position="338"/>
    </location>
</feature>
<dbReference type="Gene3D" id="3.40.50.150">
    <property type="entry name" value="Vaccinia Virus protein VP39"/>
    <property type="match status" value="1"/>
</dbReference>
<dbReference type="PANTHER" id="PTHR11746">
    <property type="entry name" value="O-METHYLTRANSFERASE"/>
    <property type="match status" value="1"/>
</dbReference>
<keyword evidence="1" id="KW-0017">Alkaloid metabolism</keyword>
<dbReference type="Gramene" id="RZC84732">
    <property type="protein sequence ID" value="RZC84732"/>
    <property type="gene ID" value="C5167_047513"/>
</dbReference>
<dbReference type="PIRSF" id="PIRSF005739">
    <property type="entry name" value="O-mtase"/>
    <property type="match status" value="1"/>
</dbReference>